<dbReference type="RefSeq" id="WP_279253031.1">
    <property type="nucleotide sequence ID" value="NZ_SHNP01000004.1"/>
</dbReference>
<dbReference type="Proteomes" id="UP001143307">
    <property type="component" value="Unassembled WGS sequence"/>
</dbReference>
<comment type="similarity">
    <text evidence="4">Belongs to the zinc-containing alcohol dehydrogenase family.</text>
</comment>
<feature type="domain" description="Enoyl reductase (ER)" evidence="5">
    <location>
        <begin position="9"/>
        <end position="335"/>
    </location>
</feature>
<keyword evidence="7" id="KW-1185">Reference proteome</keyword>
<dbReference type="InterPro" id="IPR011032">
    <property type="entry name" value="GroES-like_sf"/>
</dbReference>
<keyword evidence="2 4" id="KW-0862">Zinc</keyword>
<dbReference type="Gene3D" id="3.40.50.720">
    <property type="entry name" value="NAD(P)-binding Rossmann-like Domain"/>
    <property type="match status" value="1"/>
</dbReference>
<dbReference type="Pfam" id="PF08240">
    <property type="entry name" value="ADH_N"/>
    <property type="match status" value="1"/>
</dbReference>
<dbReference type="InterPro" id="IPR002328">
    <property type="entry name" value="ADH_Zn_CS"/>
</dbReference>
<dbReference type="EMBL" id="SHNP01000004">
    <property type="protein sequence ID" value="MCX2974233.1"/>
    <property type="molecule type" value="Genomic_DNA"/>
</dbReference>
<dbReference type="InterPro" id="IPR020843">
    <property type="entry name" value="ER"/>
</dbReference>
<gene>
    <name evidence="6" type="ORF">EYC87_11625</name>
</gene>
<accession>A0ABT3SW53</accession>
<name>A0ABT3SW53_9GAMM</name>
<dbReference type="SUPFAM" id="SSF51735">
    <property type="entry name" value="NAD(P)-binding Rossmann-fold domains"/>
    <property type="match status" value="1"/>
</dbReference>
<dbReference type="InterPro" id="IPR036291">
    <property type="entry name" value="NAD(P)-bd_dom_sf"/>
</dbReference>
<reference evidence="6" key="1">
    <citation type="submission" date="2019-02" db="EMBL/GenBank/DDBJ databases">
        <authorList>
            <person name="Li S.-H."/>
        </authorList>
    </citation>
    <scope>NUCLEOTIDE SEQUENCE</scope>
    <source>
        <strain evidence="6">IMCC8485</strain>
    </source>
</reference>
<dbReference type="PROSITE" id="PS00059">
    <property type="entry name" value="ADH_ZINC"/>
    <property type="match status" value="1"/>
</dbReference>
<evidence type="ECO:0000256" key="4">
    <source>
        <dbReference type="RuleBase" id="RU361277"/>
    </source>
</evidence>
<comment type="cofactor">
    <cofactor evidence="4">
        <name>Zn(2+)</name>
        <dbReference type="ChEBI" id="CHEBI:29105"/>
    </cofactor>
</comment>
<dbReference type="Pfam" id="PF00107">
    <property type="entry name" value="ADH_zinc_N"/>
    <property type="match status" value="1"/>
</dbReference>
<protein>
    <recommendedName>
        <fullName evidence="5">Enoyl reductase (ER) domain-containing protein</fullName>
    </recommendedName>
</protein>
<organism evidence="6 7">
    <name type="scientific">Candidatus Seongchinamella marina</name>
    <dbReference type="NCBI Taxonomy" id="2518990"/>
    <lineage>
        <taxon>Bacteria</taxon>
        <taxon>Pseudomonadati</taxon>
        <taxon>Pseudomonadota</taxon>
        <taxon>Gammaproteobacteria</taxon>
        <taxon>Cellvibrionales</taxon>
        <taxon>Halieaceae</taxon>
        <taxon>Seongchinamella</taxon>
    </lineage>
</organism>
<dbReference type="PANTHER" id="PTHR43401">
    <property type="entry name" value="L-THREONINE 3-DEHYDROGENASE"/>
    <property type="match status" value="1"/>
</dbReference>
<dbReference type="InterPro" id="IPR013149">
    <property type="entry name" value="ADH-like_C"/>
</dbReference>
<evidence type="ECO:0000256" key="3">
    <source>
        <dbReference type="ARBA" id="ARBA00023002"/>
    </source>
</evidence>
<evidence type="ECO:0000313" key="7">
    <source>
        <dbReference type="Proteomes" id="UP001143307"/>
    </source>
</evidence>
<dbReference type="InterPro" id="IPR050129">
    <property type="entry name" value="Zn_alcohol_dh"/>
</dbReference>
<sequence>MKAAVFQSGGGIGVLTQQRPEPGPGQVRLGITAAGICGSDLHIKHGALGDPAGIQPGHEIAGIVDAVGDGVSITTGTHVAVEPIVACNSCHFCSTARGNLCADHEFIGIALPGGLTEYILVPESLLYRLPQNLNKSSAALSEPMAVCVRGARIAQVGIGDRVAIIGAGSIGLLSILAAKQAGAGEVLITARHPHQQELALALGADKVFQSAEHLLSEIGDQHADIVIETVGGEGNTLDEAVRITRSGGRISVLGLFQGSPAIPGMAFFQKELTIAASNCYSRESTLSDFYLGTQLVTQHADLTTPLVTHTFSLDEVDQAFAVAEDKSTRSIKVQIHY</sequence>
<dbReference type="PANTHER" id="PTHR43401:SF2">
    <property type="entry name" value="L-THREONINE 3-DEHYDROGENASE"/>
    <property type="match status" value="1"/>
</dbReference>
<comment type="caution">
    <text evidence="6">The sequence shown here is derived from an EMBL/GenBank/DDBJ whole genome shotgun (WGS) entry which is preliminary data.</text>
</comment>
<evidence type="ECO:0000313" key="6">
    <source>
        <dbReference type="EMBL" id="MCX2974233.1"/>
    </source>
</evidence>
<keyword evidence="3" id="KW-0560">Oxidoreductase</keyword>
<dbReference type="Gene3D" id="3.90.180.10">
    <property type="entry name" value="Medium-chain alcohol dehydrogenases, catalytic domain"/>
    <property type="match status" value="1"/>
</dbReference>
<dbReference type="SUPFAM" id="SSF50129">
    <property type="entry name" value="GroES-like"/>
    <property type="match status" value="1"/>
</dbReference>
<evidence type="ECO:0000256" key="2">
    <source>
        <dbReference type="ARBA" id="ARBA00022833"/>
    </source>
</evidence>
<keyword evidence="1 4" id="KW-0479">Metal-binding</keyword>
<proteinExistence type="inferred from homology"/>
<evidence type="ECO:0000256" key="1">
    <source>
        <dbReference type="ARBA" id="ARBA00022723"/>
    </source>
</evidence>
<dbReference type="SMART" id="SM00829">
    <property type="entry name" value="PKS_ER"/>
    <property type="match status" value="1"/>
</dbReference>
<evidence type="ECO:0000259" key="5">
    <source>
        <dbReference type="SMART" id="SM00829"/>
    </source>
</evidence>
<dbReference type="InterPro" id="IPR013154">
    <property type="entry name" value="ADH-like_N"/>
</dbReference>